<feature type="region of interest" description="Disordered" evidence="10">
    <location>
        <begin position="305"/>
        <end position="335"/>
    </location>
</feature>
<dbReference type="PANTHER" id="PTHR24363">
    <property type="entry name" value="SERINE/THREONINE PROTEIN KINASE"/>
    <property type="match status" value="1"/>
</dbReference>
<comment type="catalytic activity">
    <reaction evidence="7">
        <text>L-threonyl-[protein] + ATP = O-phospho-L-threonyl-[protein] + ADP + H(+)</text>
        <dbReference type="Rhea" id="RHEA:46608"/>
        <dbReference type="Rhea" id="RHEA-COMP:11060"/>
        <dbReference type="Rhea" id="RHEA-COMP:11605"/>
        <dbReference type="ChEBI" id="CHEBI:15378"/>
        <dbReference type="ChEBI" id="CHEBI:30013"/>
        <dbReference type="ChEBI" id="CHEBI:30616"/>
        <dbReference type="ChEBI" id="CHEBI:61977"/>
        <dbReference type="ChEBI" id="CHEBI:456216"/>
        <dbReference type="EC" id="2.7.11.1"/>
    </reaction>
</comment>
<feature type="compositionally biased region" description="Polar residues" evidence="10">
    <location>
        <begin position="490"/>
        <end position="501"/>
    </location>
</feature>
<dbReference type="HOGENOM" id="CLU_021307_1_1_3"/>
<evidence type="ECO:0000256" key="10">
    <source>
        <dbReference type="SAM" id="MobiDB-lite"/>
    </source>
</evidence>
<protein>
    <recommendedName>
        <fullName evidence="1">non-specific serine/threonine protein kinase</fullName>
        <ecNumber evidence="1">2.7.11.1</ecNumber>
    </recommendedName>
</protein>
<dbReference type="InterPro" id="IPR027417">
    <property type="entry name" value="P-loop_NTPase"/>
</dbReference>
<dbReference type="GO" id="GO:0007165">
    <property type="term" value="P:signal transduction"/>
    <property type="evidence" value="ECO:0007669"/>
    <property type="project" value="InterPro"/>
</dbReference>
<dbReference type="eggNOG" id="COG1672">
    <property type="taxonomic scope" value="Bacteria"/>
</dbReference>
<dbReference type="RefSeq" id="WP_012162974.1">
    <property type="nucleotide sequence ID" value="NC_009925.1"/>
</dbReference>
<accession>B0C5D8</accession>
<evidence type="ECO:0000259" key="11">
    <source>
        <dbReference type="PROSITE" id="PS50011"/>
    </source>
</evidence>
<dbReference type="InterPro" id="IPR011009">
    <property type="entry name" value="Kinase-like_dom_sf"/>
</dbReference>
<dbReference type="CDD" id="cd14014">
    <property type="entry name" value="STKc_PknB_like"/>
    <property type="match status" value="1"/>
</dbReference>
<dbReference type="Pfam" id="PF14516">
    <property type="entry name" value="AAA_35"/>
    <property type="match status" value="1"/>
</dbReference>
<feature type="compositionally biased region" description="Pro residues" evidence="10">
    <location>
        <begin position="503"/>
        <end position="518"/>
    </location>
</feature>
<dbReference type="PROSITE" id="PS50011">
    <property type="entry name" value="PROTEIN_KINASE_DOM"/>
    <property type="match status" value="1"/>
</dbReference>
<dbReference type="EMBL" id="CP000828">
    <property type="protein sequence ID" value="ABW27514.1"/>
    <property type="molecule type" value="Genomic_DNA"/>
</dbReference>
<dbReference type="InterPro" id="IPR035897">
    <property type="entry name" value="Toll_tir_struct_dom_sf"/>
</dbReference>
<feature type="domain" description="Protein kinase" evidence="11">
    <location>
        <begin position="10"/>
        <end position="280"/>
    </location>
</feature>
<sequence>MLGRTLGGRYQVQETLGGGSFGQTYLAVDIHRPERPQCVVKHLKPAKRDPEFLPKARSLFEREAVMLEKLGSHDQIPRLLAYFEEKQEFYLVQEYIPGHLLRKELPQGCQWSEEQVTQLLQDILSILAFINQFNVIHRDIKPENIIRRQQDGRLVLIDFGAVKQLRKELSSDPHQPLPVGGTIAIGTPGYMAPEQAQGRPRANSDLYALGMIGIEAFIGKNPTQFTQTAQGEIDWQEEVPVSPALGDVLQQMVRYHFQYRYQSAEDVLKELQEQPSSGWFKKVGKMLRSPVQNLWAGEPGLAEERSYQTTPQVARPADFPGNSMGSDSLSADPESATQPFAEVTSQVFISALNREPELQVAKDLFAAIKGAGYQPFMSTQSLELKENWAQHIDHALKACDFYILLLSRASAHSELMLQEVRAVKALHQSRAEQRPQIVPIRVDLPMDGSLNYELRGYLHRLQQRIWRSASDTPNLVQDILSALDASDSLTKTADQGSSGSFPTVPPPKQGSDAPPLPVAEPELPEGQVNVASAFYIERPPIELRCAETVVQPGSLIRIKAPRQMGKTSLMARILHEASSQGLNTVSLNLQLADGKVFTDLDKLLQWLCASVSRRLRLPNRISETWDDIFGSKYNCTAYFEEYILPELDGPLTLALDEVDRVFEYPEIASDFFGLLRAWHEEAKNQEIWQRLRLIVVHATEVYIPLNTNQSPFNVGLPIDLPEFSLAQISQLAELHTLDWDEAQTSQLQTLIGGHPYLIRLALYHVAKGDMSVEQLLETAPTEAGLFRDHLRGHWWNLQQHAQLAEAFISVVTSEQAISLEPSVLFKLHSLGLIRLVGNGAQPRCDLYRQYFATVAADKGASESG</sequence>
<dbReference type="eggNOG" id="COG0515">
    <property type="taxonomic scope" value="Bacteria"/>
</dbReference>
<evidence type="ECO:0000256" key="2">
    <source>
        <dbReference type="ARBA" id="ARBA00022527"/>
    </source>
</evidence>
<keyword evidence="4 9" id="KW-0547">Nucleotide-binding</keyword>
<keyword evidence="6 9" id="KW-0067">ATP-binding</keyword>
<evidence type="ECO:0000256" key="5">
    <source>
        <dbReference type="ARBA" id="ARBA00022777"/>
    </source>
</evidence>
<evidence type="ECO:0000256" key="3">
    <source>
        <dbReference type="ARBA" id="ARBA00022679"/>
    </source>
</evidence>
<feature type="compositionally biased region" description="Polar residues" evidence="10">
    <location>
        <begin position="323"/>
        <end position="335"/>
    </location>
</feature>
<reference evidence="13 14" key="1">
    <citation type="journal article" date="2008" name="Proc. Natl. Acad. Sci. U.S.A.">
        <title>Niche adaptation and genome expansion in the chlorophyll d-producing cyanobacterium Acaryochloris marina.</title>
        <authorList>
            <person name="Swingley W.D."/>
            <person name="Chen M."/>
            <person name="Cheung P.C."/>
            <person name="Conrad A.L."/>
            <person name="Dejesa L.C."/>
            <person name="Hao J."/>
            <person name="Honchak B.M."/>
            <person name="Karbach L.E."/>
            <person name="Kurdoglu A."/>
            <person name="Lahiri S."/>
            <person name="Mastrian S.D."/>
            <person name="Miyashita H."/>
            <person name="Page L."/>
            <person name="Ramakrishna P."/>
            <person name="Satoh S."/>
            <person name="Sattley W.M."/>
            <person name="Shimada Y."/>
            <person name="Taylor H.L."/>
            <person name="Tomo T."/>
            <person name="Tsuchiya T."/>
            <person name="Wang Z.T."/>
            <person name="Raymond J."/>
            <person name="Mimuro M."/>
            <person name="Blankenship R.E."/>
            <person name="Touchman J.W."/>
        </authorList>
    </citation>
    <scope>NUCLEOTIDE SEQUENCE [LARGE SCALE GENOMIC DNA]</scope>
    <source>
        <strain evidence="14">MBIC 11017</strain>
    </source>
</reference>
<name>B0C5D8_ACAM1</name>
<evidence type="ECO:0000256" key="6">
    <source>
        <dbReference type="ARBA" id="ARBA00022840"/>
    </source>
</evidence>
<evidence type="ECO:0000256" key="4">
    <source>
        <dbReference type="ARBA" id="ARBA00022741"/>
    </source>
</evidence>
<evidence type="ECO:0000313" key="14">
    <source>
        <dbReference type="Proteomes" id="UP000000268"/>
    </source>
</evidence>
<gene>
    <name evidence="13" type="ordered locus">AM1_2506</name>
</gene>
<dbReference type="SUPFAM" id="SSF52200">
    <property type="entry name" value="Toll/Interleukin receptor TIR domain"/>
    <property type="match status" value="1"/>
</dbReference>
<keyword evidence="14" id="KW-1185">Reference proteome</keyword>
<dbReference type="Pfam" id="PF13676">
    <property type="entry name" value="TIR_2"/>
    <property type="match status" value="1"/>
</dbReference>
<evidence type="ECO:0000313" key="13">
    <source>
        <dbReference type="EMBL" id="ABW27514.1"/>
    </source>
</evidence>
<dbReference type="EC" id="2.7.11.1" evidence="1"/>
<dbReference type="InterPro" id="IPR000157">
    <property type="entry name" value="TIR_dom"/>
</dbReference>
<dbReference type="Gene3D" id="3.40.50.10140">
    <property type="entry name" value="Toll/interleukin-1 receptor homology (TIR) domain"/>
    <property type="match status" value="1"/>
</dbReference>
<feature type="region of interest" description="Disordered" evidence="10">
    <location>
        <begin position="490"/>
        <end position="522"/>
    </location>
</feature>
<dbReference type="PROSITE" id="PS50104">
    <property type="entry name" value="TIR"/>
    <property type="match status" value="1"/>
</dbReference>
<dbReference type="Proteomes" id="UP000000268">
    <property type="component" value="Chromosome"/>
</dbReference>
<dbReference type="GO" id="GO:0005524">
    <property type="term" value="F:ATP binding"/>
    <property type="evidence" value="ECO:0007669"/>
    <property type="project" value="UniProtKB-UniRule"/>
</dbReference>
<feature type="domain" description="TIR" evidence="12">
    <location>
        <begin position="343"/>
        <end position="473"/>
    </location>
</feature>
<dbReference type="PROSITE" id="PS00107">
    <property type="entry name" value="PROTEIN_KINASE_ATP"/>
    <property type="match status" value="1"/>
</dbReference>
<dbReference type="SMART" id="SM00220">
    <property type="entry name" value="S_TKc"/>
    <property type="match status" value="1"/>
</dbReference>
<evidence type="ECO:0000256" key="9">
    <source>
        <dbReference type="PROSITE-ProRule" id="PRU10141"/>
    </source>
</evidence>
<dbReference type="SUPFAM" id="SSF56112">
    <property type="entry name" value="Protein kinase-like (PK-like)"/>
    <property type="match status" value="1"/>
</dbReference>
<dbReference type="AlphaFoldDB" id="B0C5D8"/>
<dbReference type="Gene3D" id="3.40.50.300">
    <property type="entry name" value="P-loop containing nucleotide triphosphate hydrolases"/>
    <property type="match status" value="1"/>
</dbReference>
<dbReference type="KEGG" id="amr:AM1_2506"/>
<comment type="catalytic activity">
    <reaction evidence="8">
        <text>L-seryl-[protein] + ATP = O-phospho-L-seryl-[protein] + ADP + H(+)</text>
        <dbReference type="Rhea" id="RHEA:17989"/>
        <dbReference type="Rhea" id="RHEA-COMP:9863"/>
        <dbReference type="Rhea" id="RHEA-COMP:11604"/>
        <dbReference type="ChEBI" id="CHEBI:15378"/>
        <dbReference type="ChEBI" id="CHEBI:29999"/>
        <dbReference type="ChEBI" id="CHEBI:30616"/>
        <dbReference type="ChEBI" id="CHEBI:83421"/>
        <dbReference type="ChEBI" id="CHEBI:456216"/>
        <dbReference type="EC" id="2.7.11.1"/>
    </reaction>
</comment>
<dbReference type="PANTHER" id="PTHR24363:SF0">
    <property type="entry name" value="SERINE_THREONINE KINASE LIKE DOMAIN CONTAINING 1"/>
    <property type="match status" value="1"/>
</dbReference>
<proteinExistence type="predicted"/>
<evidence type="ECO:0000259" key="12">
    <source>
        <dbReference type="PROSITE" id="PS50104"/>
    </source>
</evidence>
<dbReference type="OrthoDB" id="507628at2"/>
<feature type="binding site" evidence="9">
    <location>
        <position position="41"/>
    </location>
    <ligand>
        <name>ATP</name>
        <dbReference type="ChEBI" id="CHEBI:30616"/>
    </ligand>
</feature>
<evidence type="ECO:0000256" key="8">
    <source>
        <dbReference type="ARBA" id="ARBA00048679"/>
    </source>
</evidence>
<dbReference type="Pfam" id="PF00069">
    <property type="entry name" value="Pkinase"/>
    <property type="match status" value="1"/>
</dbReference>
<dbReference type="SUPFAM" id="SSF52540">
    <property type="entry name" value="P-loop containing nucleoside triphosphate hydrolases"/>
    <property type="match status" value="1"/>
</dbReference>
<dbReference type="InterPro" id="IPR017441">
    <property type="entry name" value="Protein_kinase_ATP_BS"/>
</dbReference>
<keyword evidence="2 13" id="KW-0723">Serine/threonine-protein kinase</keyword>
<evidence type="ECO:0000256" key="7">
    <source>
        <dbReference type="ARBA" id="ARBA00047899"/>
    </source>
</evidence>
<dbReference type="InterPro" id="IPR000719">
    <property type="entry name" value="Prot_kinase_dom"/>
</dbReference>
<dbReference type="STRING" id="329726.AM1_2506"/>
<dbReference type="GO" id="GO:0004674">
    <property type="term" value="F:protein serine/threonine kinase activity"/>
    <property type="evidence" value="ECO:0007669"/>
    <property type="project" value="UniProtKB-KW"/>
</dbReference>
<organism evidence="13 14">
    <name type="scientific">Acaryochloris marina (strain MBIC 11017)</name>
    <dbReference type="NCBI Taxonomy" id="329726"/>
    <lineage>
        <taxon>Bacteria</taxon>
        <taxon>Bacillati</taxon>
        <taxon>Cyanobacteriota</taxon>
        <taxon>Cyanophyceae</taxon>
        <taxon>Acaryochloridales</taxon>
        <taxon>Acaryochloridaceae</taxon>
        <taxon>Acaryochloris</taxon>
    </lineage>
</organism>
<evidence type="ECO:0000256" key="1">
    <source>
        <dbReference type="ARBA" id="ARBA00012513"/>
    </source>
</evidence>
<dbReference type="Gene3D" id="1.10.510.10">
    <property type="entry name" value="Transferase(Phosphotransferase) domain 1"/>
    <property type="match status" value="1"/>
</dbReference>
<keyword evidence="3" id="KW-0808">Transferase</keyword>
<keyword evidence="5 13" id="KW-0418">Kinase</keyword>